<keyword evidence="3" id="KW-1185">Reference proteome</keyword>
<feature type="transmembrane region" description="Helical" evidence="1">
    <location>
        <begin position="14"/>
        <end position="35"/>
    </location>
</feature>
<reference evidence="2 3" key="1">
    <citation type="submission" date="2016-11" db="EMBL/GenBank/DDBJ databases">
        <authorList>
            <person name="Jaros S."/>
            <person name="Januszkiewicz K."/>
            <person name="Wedrychowicz H."/>
        </authorList>
    </citation>
    <scope>NUCLEOTIDE SEQUENCE [LARGE SCALE GENOMIC DNA]</scope>
    <source>
        <strain evidence="2 3">CGMCC 1.10681</strain>
    </source>
</reference>
<dbReference type="InterPro" id="IPR016977">
    <property type="entry name" value="ComGF"/>
</dbReference>
<dbReference type="Pfam" id="PF15980">
    <property type="entry name" value="ComGF"/>
    <property type="match status" value="1"/>
</dbReference>
<dbReference type="AlphaFoldDB" id="A0A1M7P5V5"/>
<dbReference type="Proteomes" id="UP000184184">
    <property type="component" value="Unassembled WGS sequence"/>
</dbReference>
<keyword evidence="1" id="KW-0472">Membrane</keyword>
<gene>
    <name evidence="2" type="ORF">SAMN05216179_2021</name>
</gene>
<keyword evidence="1" id="KW-0812">Transmembrane</keyword>
<evidence type="ECO:0000313" key="3">
    <source>
        <dbReference type="Proteomes" id="UP000184184"/>
    </source>
</evidence>
<sequence length="138" mass="16369">MGNQSENGYIMLEALVSILLLMILISWLSQFYLLWKQSEEKELPMFSHFHHIIELETQLSQQVYVANNQLHFLQNNGDMVVISLHNHKIRRQVNENGHEELLRNVRQFRVTENDADIKIYILTDSGEQIEKTLFKKME</sequence>
<evidence type="ECO:0000313" key="2">
    <source>
        <dbReference type="EMBL" id="SHN12018.1"/>
    </source>
</evidence>
<dbReference type="STRING" id="1027249.SAMN05216179_2021"/>
<evidence type="ECO:0000256" key="1">
    <source>
        <dbReference type="SAM" id="Phobius"/>
    </source>
</evidence>
<proteinExistence type="predicted"/>
<organism evidence="2 3">
    <name type="scientific">Gracilibacillus kekensis</name>
    <dbReference type="NCBI Taxonomy" id="1027249"/>
    <lineage>
        <taxon>Bacteria</taxon>
        <taxon>Bacillati</taxon>
        <taxon>Bacillota</taxon>
        <taxon>Bacilli</taxon>
        <taxon>Bacillales</taxon>
        <taxon>Bacillaceae</taxon>
        <taxon>Gracilibacillus</taxon>
    </lineage>
</organism>
<accession>A0A1M7P5V5</accession>
<dbReference type="EMBL" id="FRCZ01000003">
    <property type="protein sequence ID" value="SHN12018.1"/>
    <property type="molecule type" value="Genomic_DNA"/>
</dbReference>
<name>A0A1M7P5V5_9BACI</name>
<protein>
    <submittedName>
        <fullName evidence="2">Competence protein ComGF</fullName>
    </submittedName>
</protein>
<keyword evidence="1" id="KW-1133">Transmembrane helix</keyword>